<reference evidence="2" key="1">
    <citation type="journal article" date="2016" name="Nat. Biotechnol.">
        <title>Sequencing wild and cultivated cassava and related species reveals extensive interspecific hybridization and genetic diversity.</title>
        <authorList>
            <person name="Bredeson J.V."/>
            <person name="Lyons J.B."/>
            <person name="Prochnik S.E."/>
            <person name="Wu G.A."/>
            <person name="Ha C.M."/>
            <person name="Edsinger-Gonzales E."/>
            <person name="Grimwood J."/>
            <person name="Schmutz J."/>
            <person name="Rabbi I.Y."/>
            <person name="Egesi C."/>
            <person name="Nauluvula P."/>
            <person name="Lebot V."/>
            <person name="Ndunguru J."/>
            <person name="Mkamilo G."/>
            <person name="Bart R.S."/>
            <person name="Setter T.L."/>
            <person name="Gleadow R.M."/>
            <person name="Kulakow P."/>
            <person name="Ferguson M.E."/>
            <person name="Rounsley S."/>
            <person name="Rokhsar D.S."/>
        </authorList>
    </citation>
    <scope>NUCLEOTIDE SEQUENCE [LARGE SCALE GENOMIC DNA]</scope>
    <source>
        <strain evidence="2">cv. AM560-2</strain>
    </source>
</reference>
<sequence>MKNNSDHEDINHLQILKAVAQAWHSRSCKSRPTNEHDAHRQNFLPKPSRFKLEAVNKSLTKRVATGNWDFKQSLLDSYEIVTMTKMLERGLVLDEPFFGLDDQIRVLKRRKESKNSLRNLFNRVSSRRFNQQADIPPADNNQF</sequence>
<accession>A0A2C9VRE1</accession>
<proteinExistence type="predicted"/>
<comment type="caution">
    <text evidence="1">The sequence shown here is derived from an EMBL/GenBank/DDBJ whole genome shotgun (WGS) entry which is preliminary data.</text>
</comment>
<dbReference type="AlphaFoldDB" id="A0A2C9VRE1"/>
<dbReference type="STRING" id="3983.A0A2C9VRE1"/>
<name>A0A2C9VRE1_MANES</name>
<dbReference type="Proteomes" id="UP000091857">
    <property type="component" value="Chromosome 6"/>
</dbReference>
<protein>
    <submittedName>
        <fullName evidence="1">Uncharacterized protein</fullName>
    </submittedName>
</protein>
<dbReference type="OrthoDB" id="1921290at2759"/>
<dbReference type="Gramene" id="Manes.06G110400.1.v8.1">
    <property type="protein sequence ID" value="Manes.06G110400.1.v8.1.CDS.1"/>
    <property type="gene ID" value="Manes.06G110400.v8.1"/>
</dbReference>
<evidence type="ECO:0000313" key="1">
    <source>
        <dbReference type="EMBL" id="OAY47849.1"/>
    </source>
</evidence>
<dbReference type="PANTHER" id="PTHR34665">
    <property type="entry name" value="DUF3741 DOMAIN-CONTAINING PROTEIN"/>
    <property type="match status" value="1"/>
</dbReference>
<dbReference type="EMBL" id="CM004392">
    <property type="protein sequence ID" value="OAY47849.1"/>
    <property type="molecule type" value="Genomic_DNA"/>
</dbReference>
<gene>
    <name evidence="1" type="ORF">MANES_06G110400v8</name>
</gene>
<keyword evidence="2" id="KW-1185">Reference proteome</keyword>
<evidence type="ECO:0000313" key="2">
    <source>
        <dbReference type="Proteomes" id="UP000091857"/>
    </source>
</evidence>
<organism evidence="1 2">
    <name type="scientific">Manihot esculenta</name>
    <name type="common">Cassava</name>
    <name type="synonym">Jatropha manihot</name>
    <dbReference type="NCBI Taxonomy" id="3983"/>
    <lineage>
        <taxon>Eukaryota</taxon>
        <taxon>Viridiplantae</taxon>
        <taxon>Streptophyta</taxon>
        <taxon>Embryophyta</taxon>
        <taxon>Tracheophyta</taxon>
        <taxon>Spermatophyta</taxon>
        <taxon>Magnoliopsida</taxon>
        <taxon>eudicotyledons</taxon>
        <taxon>Gunneridae</taxon>
        <taxon>Pentapetalae</taxon>
        <taxon>rosids</taxon>
        <taxon>fabids</taxon>
        <taxon>Malpighiales</taxon>
        <taxon>Euphorbiaceae</taxon>
        <taxon>Crotonoideae</taxon>
        <taxon>Manihoteae</taxon>
        <taxon>Manihot</taxon>
    </lineage>
</organism>
<dbReference type="PANTHER" id="PTHR34665:SF1">
    <property type="entry name" value="OS02G0595200 PROTEIN"/>
    <property type="match status" value="1"/>
</dbReference>
<dbReference type="OMA" id="WDAYEIV"/>